<dbReference type="PANTHER" id="PTHR46361">
    <property type="entry name" value="ELECTRON CARRIER/ PROTEIN DISULFIDE OXIDOREDUCTASE"/>
    <property type="match status" value="1"/>
</dbReference>
<dbReference type="Pfam" id="PF00462">
    <property type="entry name" value="Glutaredoxin"/>
    <property type="match status" value="1"/>
</dbReference>
<feature type="compositionally biased region" description="Polar residues" evidence="1">
    <location>
        <begin position="34"/>
        <end position="44"/>
    </location>
</feature>
<keyword evidence="4" id="KW-1185">Reference proteome</keyword>
<reference evidence="3 4" key="1">
    <citation type="journal article" date="2021" name="BMC Genomics">
        <title>Datura genome reveals duplications of psychoactive alkaloid biosynthetic genes and high mutation rate following tissue culture.</title>
        <authorList>
            <person name="Rajewski A."/>
            <person name="Carter-House D."/>
            <person name="Stajich J."/>
            <person name="Litt A."/>
        </authorList>
    </citation>
    <scope>NUCLEOTIDE SEQUENCE [LARGE SCALE GENOMIC DNA]</scope>
    <source>
        <strain evidence="3">AR-01</strain>
    </source>
</reference>
<accession>A0ABS8SR15</accession>
<evidence type="ECO:0000313" key="3">
    <source>
        <dbReference type="EMBL" id="MCD7461280.1"/>
    </source>
</evidence>
<dbReference type="SUPFAM" id="SSF46785">
    <property type="entry name" value="Winged helix' DNA-binding domain"/>
    <property type="match status" value="1"/>
</dbReference>
<dbReference type="InterPro" id="IPR036388">
    <property type="entry name" value="WH-like_DNA-bd_sf"/>
</dbReference>
<dbReference type="SUPFAM" id="SSF52833">
    <property type="entry name" value="Thioredoxin-like"/>
    <property type="match status" value="1"/>
</dbReference>
<organism evidence="3 4">
    <name type="scientific">Datura stramonium</name>
    <name type="common">Jimsonweed</name>
    <name type="synonym">Common thornapple</name>
    <dbReference type="NCBI Taxonomy" id="4076"/>
    <lineage>
        <taxon>Eukaryota</taxon>
        <taxon>Viridiplantae</taxon>
        <taxon>Streptophyta</taxon>
        <taxon>Embryophyta</taxon>
        <taxon>Tracheophyta</taxon>
        <taxon>Spermatophyta</taxon>
        <taxon>Magnoliopsida</taxon>
        <taxon>eudicotyledons</taxon>
        <taxon>Gunneridae</taxon>
        <taxon>Pentapetalae</taxon>
        <taxon>asterids</taxon>
        <taxon>lamiids</taxon>
        <taxon>Solanales</taxon>
        <taxon>Solanaceae</taxon>
        <taxon>Solanoideae</taxon>
        <taxon>Datureae</taxon>
        <taxon>Datura</taxon>
    </lineage>
</organism>
<dbReference type="Pfam" id="PF04784">
    <property type="entry name" value="DUF547"/>
    <property type="match status" value="1"/>
</dbReference>
<evidence type="ECO:0000256" key="1">
    <source>
        <dbReference type="SAM" id="MobiDB-lite"/>
    </source>
</evidence>
<dbReference type="SMART" id="SM00049">
    <property type="entry name" value="DEP"/>
    <property type="match status" value="1"/>
</dbReference>
<dbReference type="InterPro" id="IPR002109">
    <property type="entry name" value="Glutaredoxin"/>
</dbReference>
<dbReference type="PANTHER" id="PTHR46361:SF3">
    <property type="entry name" value="ELECTRON CARRIER_ PROTEIN DISULFIDE OXIDOREDUCTASE"/>
    <property type="match status" value="1"/>
</dbReference>
<comment type="caution">
    <text evidence="3">The sequence shown here is derived from an EMBL/GenBank/DDBJ whole genome shotgun (WGS) entry which is preliminary data.</text>
</comment>
<dbReference type="PROSITE" id="PS51354">
    <property type="entry name" value="GLUTAREDOXIN_2"/>
    <property type="match status" value="1"/>
</dbReference>
<name>A0ABS8SR15_DATST</name>
<dbReference type="EMBL" id="JACEIK010000715">
    <property type="protein sequence ID" value="MCD7461280.1"/>
    <property type="molecule type" value="Genomic_DNA"/>
</dbReference>
<dbReference type="Gene3D" id="1.10.10.10">
    <property type="entry name" value="Winged helix-like DNA-binding domain superfamily/Winged helix DNA-binding domain"/>
    <property type="match status" value="1"/>
</dbReference>
<dbReference type="InterPro" id="IPR000591">
    <property type="entry name" value="DEP_dom"/>
</dbReference>
<evidence type="ECO:0000259" key="2">
    <source>
        <dbReference type="PROSITE" id="PS50186"/>
    </source>
</evidence>
<feature type="compositionally biased region" description="Low complexity" evidence="1">
    <location>
        <begin position="84"/>
        <end position="102"/>
    </location>
</feature>
<dbReference type="Proteomes" id="UP000823775">
    <property type="component" value="Unassembled WGS sequence"/>
</dbReference>
<dbReference type="InterPro" id="IPR006869">
    <property type="entry name" value="DUF547"/>
</dbReference>
<dbReference type="InterPro" id="IPR036249">
    <property type="entry name" value="Thioredoxin-like_sf"/>
</dbReference>
<gene>
    <name evidence="3" type="ORF">HAX54_045807</name>
</gene>
<feature type="domain" description="DEP" evidence="2">
    <location>
        <begin position="429"/>
        <end position="502"/>
    </location>
</feature>
<dbReference type="Pfam" id="PF00610">
    <property type="entry name" value="DEP"/>
    <property type="match status" value="1"/>
</dbReference>
<protein>
    <recommendedName>
        <fullName evidence="2">DEP domain-containing protein</fullName>
    </recommendedName>
</protein>
<proteinExistence type="predicted"/>
<sequence length="777" mass="87378">MEKEDAITEGAVNHPAPEKEEENESILNNESVKNKVSSQRNLGSTADEPQEVTTVNARINEQEKKISADNSILHSGAVKSQLDTNNESGKESSSGENTSSSSLANKNEIDKPDLDQVLTQGELKSLNSGKERSEAEMFGLSGKKTDCVKVDLKSLRKTNKNLEEVVYEEEEEPVFDGTEEPGMGVNRSLSARTVHRDSEAQGSIWPEKAVALTNFVRSKSTVAVSTVLRRLSGKSDDGQYVTAEEDKSKCKEKNAVASQEHEMQAMAQKTADRPGWNPLNLIGILRDDTGNRLAEKEVSPEAVLPIAMKGRIILYTRLGCQESREVRHFLHRKRLRYVEVNIDVYPSRKMELEKIAGDSVVPRVFFNEVLIGGWSALKSLDESGKLSEKIEYVVDEAPSFEAPLPPLSGEDDLSTSGSVDELAVIVKKMKQAIALKDRFYKLRRFTDCFMGSEAVDFLSEDQYLEREEAVEFGRKLSSNLFFHHVLDENVFEDGNHLYRFLDDDPFVSQCQNIPRGLTEVKPKPIIEISSRLRFLSHVIFEAYASEDGRHVDYRSIHGSEEFARYLRITEELQRVNLKDMAREEKLAFFINLYNMMAIHAILVWGHPSGPMERRKLFGEFKYVIGGCTYSLSAIHNGILRSNQRPPYNLIKPFGVKDKRLKIALPYSEPLVHFALVNGMRSGPALRCYSPGNIDKELGETARDFLTSGGLMVDLSTKVAYVSKILRWFSVDFGKNEVEVLKHAANYLESSVSLALLELLANSQLKVVYQPYDWGLNN</sequence>
<dbReference type="InterPro" id="IPR036390">
    <property type="entry name" value="WH_DNA-bd_sf"/>
</dbReference>
<feature type="region of interest" description="Disordered" evidence="1">
    <location>
        <begin position="1"/>
        <end position="138"/>
    </location>
</feature>
<dbReference type="CDD" id="cd04371">
    <property type="entry name" value="DEP"/>
    <property type="match status" value="1"/>
</dbReference>
<evidence type="ECO:0000313" key="4">
    <source>
        <dbReference type="Proteomes" id="UP000823775"/>
    </source>
</evidence>
<dbReference type="PROSITE" id="PS50186">
    <property type="entry name" value="DEP"/>
    <property type="match status" value="1"/>
</dbReference>
<dbReference type="Gene3D" id="3.40.30.10">
    <property type="entry name" value="Glutaredoxin"/>
    <property type="match status" value="1"/>
</dbReference>